<protein>
    <recommendedName>
        <fullName evidence="3">Protease</fullName>
    </recommendedName>
</protein>
<evidence type="ECO:0000313" key="2">
    <source>
        <dbReference type="Proteomes" id="UP001304970"/>
    </source>
</evidence>
<evidence type="ECO:0008006" key="3">
    <source>
        <dbReference type="Google" id="ProtNLM"/>
    </source>
</evidence>
<proteinExistence type="predicted"/>
<accession>A0AA96ZWR1</accession>
<dbReference type="RefSeq" id="WP_338098361.1">
    <property type="nucleotide sequence ID" value="NZ_CP131061.1"/>
</dbReference>
<reference evidence="1 2" key="1">
    <citation type="submission" date="2023-07" db="EMBL/GenBank/DDBJ databases">
        <title>Closed genome sequence of Methanosarcinaceae archaeon Am2.</title>
        <authorList>
            <person name="Poehlein A."/>
            <person name="Protasov E."/>
            <person name="Platt K."/>
            <person name="Reeh H."/>
            <person name="Daniel R."/>
            <person name="Brune A."/>
        </authorList>
    </citation>
    <scope>NUCLEOTIDE SEQUENCE [LARGE SCALE GENOMIC DNA]</scope>
    <source>
        <strain evidence="1 2">Am2</strain>
    </source>
</reference>
<keyword evidence="2" id="KW-1185">Reference proteome</keyword>
<evidence type="ECO:0000313" key="1">
    <source>
        <dbReference type="EMBL" id="WNY26856.1"/>
    </source>
</evidence>
<dbReference type="Proteomes" id="UP001304970">
    <property type="component" value="Chromosome"/>
</dbReference>
<dbReference type="AlphaFoldDB" id="A0AA96ZWR1"/>
<sequence>MNLKKPLMSLLCVLLILFSLSIPVMASEEKPTERNPREVEDIRTYTEMPLTEEQIKELLENTPPTNPIAFEELSKNEKTIAIYGEVPSKTGEDAYDWWVSIQEITTAILEDQAFGKYSPKQGGPIRAYSCEVAGFITVYLDYDRKDEIKSDDIESMKKIIEEYAQKEGVEKVPMIFVYTSGPSKLQLDANFTDKVRPIRGGYKMESYLGTVLNPNGSTSVNNPDGTIGFPVYQNNSSSSKGFVTAGHTFRYTSAPSYQPTYNANNSNRVGTSVIFGKRNVTIHNVTINVPRLDTAYVPVNSTVNVTPIIFVGNDPVLKNSYPKRSSDNKTQMVVYGSSNSYNGEIRWYGGTSGNNGGYIIKNLYEYSYLELNDTNASNISSLPFVFDTITIMNVSTGSSCSASGDSGGPVYAGMNVTISGKTDYQAFVLGTVVGHMPANIGNSTDPWYFSHDATFYAPRGEIEYYLGVKPLTSQSMILT</sequence>
<dbReference type="EMBL" id="CP131061">
    <property type="protein sequence ID" value="WNY26856.1"/>
    <property type="molecule type" value="Genomic_DNA"/>
</dbReference>
<name>A0AA96ZWR1_9EURY</name>
<dbReference type="GeneID" id="89228044"/>
<organism evidence="1 2">
    <name type="scientific">Methanolapillus ohkumae</name>
    <dbReference type="NCBI Taxonomy" id="3028298"/>
    <lineage>
        <taxon>Archaea</taxon>
        <taxon>Methanobacteriati</taxon>
        <taxon>Methanobacteriota</taxon>
        <taxon>Stenosarchaea group</taxon>
        <taxon>Methanomicrobia</taxon>
        <taxon>Methanosarcinales</taxon>
        <taxon>Methanosarcinaceae</taxon>
        <taxon>Methanolapillus</taxon>
    </lineage>
</organism>
<gene>
    <name evidence="1" type="ORF">MsAm2_06370</name>
</gene>